<accession>A0ABV1M662</accession>
<name>A0ABV1M662_9NEIS</name>
<feature type="transmembrane region" description="Helical" evidence="1">
    <location>
        <begin position="77"/>
        <end position="96"/>
    </location>
</feature>
<dbReference type="Proteomes" id="UP001433638">
    <property type="component" value="Unassembled WGS sequence"/>
</dbReference>
<reference evidence="2" key="1">
    <citation type="submission" date="2024-06" db="EMBL/GenBank/DDBJ databases">
        <title>Genome sequence of Vogesella sp. MAHUQ-64.</title>
        <authorList>
            <person name="Huq M.A."/>
        </authorList>
    </citation>
    <scope>NUCLEOTIDE SEQUENCE</scope>
    <source>
        <strain evidence="2">MAHUQ-64</strain>
    </source>
</reference>
<comment type="caution">
    <text evidence="2">The sequence shown here is derived from an EMBL/GenBank/DDBJ whole genome shotgun (WGS) entry which is preliminary data.</text>
</comment>
<evidence type="ECO:0000313" key="2">
    <source>
        <dbReference type="EMBL" id="MEQ6291712.1"/>
    </source>
</evidence>
<organism evidence="2 3">
    <name type="scientific">Vogesella oryzagri</name>
    <dbReference type="NCBI Taxonomy" id="3160864"/>
    <lineage>
        <taxon>Bacteria</taxon>
        <taxon>Pseudomonadati</taxon>
        <taxon>Pseudomonadota</taxon>
        <taxon>Betaproteobacteria</taxon>
        <taxon>Neisseriales</taxon>
        <taxon>Chromobacteriaceae</taxon>
        <taxon>Vogesella</taxon>
    </lineage>
</organism>
<keyword evidence="1" id="KW-1133">Transmembrane helix</keyword>
<keyword evidence="3" id="KW-1185">Reference proteome</keyword>
<dbReference type="RefSeq" id="WP_349588944.1">
    <property type="nucleotide sequence ID" value="NZ_JBEFLD010000007.1"/>
</dbReference>
<protein>
    <submittedName>
        <fullName evidence="2">Uncharacterized protein</fullName>
    </submittedName>
</protein>
<keyword evidence="1" id="KW-0812">Transmembrane</keyword>
<gene>
    <name evidence="2" type="ORF">ABNW52_13920</name>
</gene>
<feature type="transmembrane region" description="Helical" evidence="1">
    <location>
        <begin position="29"/>
        <end position="47"/>
    </location>
</feature>
<evidence type="ECO:0000256" key="1">
    <source>
        <dbReference type="SAM" id="Phobius"/>
    </source>
</evidence>
<sequence length="117" mass="12772">MKPSAVQPILLIILGALWLLKSTAMLPETSTLLALLLAAAGVVLALLDGVTKSTVVSSPLLIYAGAAIYLYDHYFVRFSHVAAVGMMLLGILLLLARSDRIPERRQPRRRNDTPYSK</sequence>
<dbReference type="EMBL" id="JBEFLD010000007">
    <property type="protein sequence ID" value="MEQ6291712.1"/>
    <property type="molecule type" value="Genomic_DNA"/>
</dbReference>
<proteinExistence type="predicted"/>
<evidence type="ECO:0000313" key="3">
    <source>
        <dbReference type="Proteomes" id="UP001433638"/>
    </source>
</evidence>
<keyword evidence="1" id="KW-0472">Membrane</keyword>